<reference evidence="8" key="1">
    <citation type="submission" date="2015-08" db="EMBL/GenBank/DDBJ databases">
        <authorList>
            <person name="Varghese N."/>
        </authorList>
    </citation>
    <scope>NUCLEOTIDE SEQUENCE [LARGE SCALE GENOMIC DNA]</scope>
    <source>
        <strain evidence="8">JCM 18476</strain>
    </source>
</reference>
<evidence type="ECO:0000313" key="7">
    <source>
        <dbReference type="EMBL" id="CUB02352.1"/>
    </source>
</evidence>
<dbReference type="GO" id="GO:0016491">
    <property type="term" value="F:oxidoreductase activity"/>
    <property type="evidence" value="ECO:0007669"/>
    <property type="project" value="InterPro"/>
</dbReference>
<organism evidence="7 8">
    <name type="scientific">Marinomonas fungiae</name>
    <dbReference type="NCBI Taxonomy" id="1137284"/>
    <lineage>
        <taxon>Bacteria</taxon>
        <taxon>Pseudomonadati</taxon>
        <taxon>Pseudomonadota</taxon>
        <taxon>Gammaproteobacteria</taxon>
        <taxon>Oceanospirillales</taxon>
        <taxon>Oceanospirillaceae</taxon>
        <taxon>Marinomonas</taxon>
    </lineage>
</organism>
<dbReference type="PANTHER" id="PTHR43429">
    <property type="entry name" value="PYRIDINE NUCLEOTIDE-DISULFIDE OXIDOREDUCTASE DOMAIN-CONTAINING"/>
    <property type="match status" value="1"/>
</dbReference>
<keyword evidence="3" id="KW-0285">Flavoprotein</keyword>
<evidence type="ECO:0000256" key="1">
    <source>
        <dbReference type="ARBA" id="ARBA00001974"/>
    </source>
</evidence>
<dbReference type="InterPro" id="IPR041575">
    <property type="entry name" value="Rubredoxin_C"/>
</dbReference>
<dbReference type="PRINTS" id="PR00368">
    <property type="entry name" value="FADPNR"/>
</dbReference>
<feature type="domain" description="NADH-rubredoxin oxidoreductase C-terminal" evidence="6">
    <location>
        <begin position="318"/>
        <end position="384"/>
    </location>
</feature>
<dbReference type="SUPFAM" id="SSF51905">
    <property type="entry name" value="FAD/NAD(P)-binding domain"/>
    <property type="match status" value="1"/>
</dbReference>
<dbReference type="PRINTS" id="PR00411">
    <property type="entry name" value="PNDRDTASEI"/>
</dbReference>
<evidence type="ECO:0000256" key="3">
    <source>
        <dbReference type="ARBA" id="ARBA00022630"/>
    </source>
</evidence>
<evidence type="ECO:0000259" key="5">
    <source>
        <dbReference type="Pfam" id="PF07992"/>
    </source>
</evidence>
<protein>
    <submittedName>
        <fullName evidence="7">Assimilatory nitrate reductase (NADH) beta subunit</fullName>
    </submittedName>
</protein>
<dbReference type="Gene3D" id="3.30.390.30">
    <property type="match status" value="1"/>
</dbReference>
<dbReference type="PANTHER" id="PTHR43429:SF3">
    <property type="entry name" value="NITRITE REDUCTASE [NAD(P)H]"/>
    <property type="match status" value="1"/>
</dbReference>
<gene>
    <name evidence="7" type="ORF">Ga0061065_101185</name>
</gene>
<dbReference type="OrthoDB" id="9768666at2"/>
<name>A0A0K6IG61_9GAMM</name>
<evidence type="ECO:0000256" key="2">
    <source>
        <dbReference type="ARBA" id="ARBA00006442"/>
    </source>
</evidence>
<dbReference type="EMBL" id="CYHG01000001">
    <property type="protein sequence ID" value="CUB02352.1"/>
    <property type="molecule type" value="Genomic_DNA"/>
</dbReference>
<dbReference type="Pfam" id="PF07992">
    <property type="entry name" value="Pyr_redox_2"/>
    <property type="match status" value="1"/>
</dbReference>
<dbReference type="RefSeq" id="WP_082443648.1">
    <property type="nucleotide sequence ID" value="NZ_CYHG01000001.1"/>
</dbReference>
<dbReference type="InterPro" id="IPR023753">
    <property type="entry name" value="FAD/NAD-binding_dom"/>
</dbReference>
<dbReference type="Pfam" id="PF18267">
    <property type="entry name" value="Rubredoxin_C"/>
    <property type="match status" value="1"/>
</dbReference>
<proteinExistence type="inferred from homology"/>
<dbReference type="InterPro" id="IPR036188">
    <property type="entry name" value="FAD/NAD-bd_sf"/>
</dbReference>
<comment type="cofactor">
    <cofactor evidence="1">
        <name>FAD</name>
        <dbReference type="ChEBI" id="CHEBI:57692"/>
    </cofactor>
</comment>
<accession>A0A0K6IG61</accession>
<feature type="domain" description="FAD/NAD(P)-binding" evidence="5">
    <location>
        <begin position="5"/>
        <end position="280"/>
    </location>
</feature>
<evidence type="ECO:0000313" key="8">
    <source>
        <dbReference type="Proteomes" id="UP000182769"/>
    </source>
</evidence>
<dbReference type="AlphaFoldDB" id="A0A0K6IG61"/>
<dbReference type="STRING" id="1137284.GCA_001418205_00185"/>
<comment type="similarity">
    <text evidence="2">Belongs to the FAD-dependent oxidoreductase family.</text>
</comment>
<dbReference type="Proteomes" id="UP000182769">
    <property type="component" value="Unassembled WGS sequence"/>
</dbReference>
<sequence length="405" mass="43444">MGKEHIVIIGAGMAGSKLAHELVSLSSAPFNVTLIGEEAQVGYNRIMLSSVLSKEMNEQDIALVDVSAMSQNGANIIASDPVVSVNTDDKRVFLASGTELCYDRLVFATGARSFLPDWAQVGADNVVGFRDWNDVKALLALPLGAKVAIVGGGLLGLEAAVGLAKNGHQPVVIQRSEYIMNRQLDRVSAQYLQNNLESRGVAFLTDTSPVQILMDQAGLSARSVVTDKGCIDVDMVVVATGITPEVQLARSAGVSVDRAILVNEKMQTSIEGVYALGECSQFEQHTFGLVAPIWDQLTVLVQTLLSEDAKFGIKPVPTKLKVSGIDLYSVGQINADPDQEITLLDSELNHYRKLVVNGDRLVGAILYGNVADGSWYAQLIQNQTNISEMLECLAFGEAYCQSVNA</sequence>
<dbReference type="InterPro" id="IPR016156">
    <property type="entry name" value="FAD/NAD-linked_Rdtase_dimer_sf"/>
</dbReference>
<evidence type="ECO:0000256" key="4">
    <source>
        <dbReference type="ARBA" id="ARBA00022827"/>
    </source>
</evidence>
<evidence type="ECO:0000259" key="6">
    <source>
        <dbReference type="Pfam" id="PF18267"/>
    </source>
</evidence>
<dbReference type="Gene3D" id="3.50.50.60">
    <property type="entry name" value="FAD/NAD(P)-binding domain"/>
    <property type="match status" value="2"/>
</dbReference>
<dbReference type="InterPro" id="IPR050260">
    <property type="entry name" value="FAD-bd_OxRdtase"/>
</dbReference>
<keyword evidence="8" id="KW-1185">Reference proteome</keyword>
<keyword evidence="4" id="KW-0274">FAD</keyword>